<dbReference type="KEGG" id="bmx:BMS_0728"/>
<proteinExistence type="predicted"/>
<reference evidence="2" key="1">
    <citation type="journal article" date="2013" name="ISME J.">
        <title>A small predatory core genome in the divergent marine Bacteriovorax marinus SJ and the terrestrial Bdellovibrio bacteriovorus.</title>
        <authorList>
            <person name="Crossman L.C."/>
            <person name="Chen H."/>
            <person name="Cerdeno-Tarraga A.M."/>
            <person name="Brooks K."/>
            <person name="Quail M.A."/>
            <person name="Pineiro S.A."/>
            <person name="Hobley L."/>
            <person name="Sockett R.E."/>
            <person name="Bentley S.D."/>
            <person name="Parkhill J."/>
            <person name="Williams H.N."/>
            <person name="Stine O.C."/>
        </authorList>
    </citation>
    <scope>NUCLEOTIDE SEQUENCE [LARGE SCALE GENOMIC DNA]</scope>
    <source>
        <strain evidence="2">ATCC BAA-682 / DSM 15412 / SJ</strain>
    </source>
</reference>
<keyword evidence="2" id="KW-1185">Reference proteome</keyword>
<name>E1X5R5_HALMS</name>
<evidence type="ECO:0000313" key="1">
    <source>
        <dbReference type="EMBL" id="CBW25632.1"/>
    </source>
</evidence>
<dbReference type="PATRIC" id="fig|862908.3.peg.700"/>
<organism evidence="1 2">
    <name type="scientific">Halobacteriovorax marinus (strain ATCC BAA-682 / DSM 15412 / SJ)</name>
    <name type="common">Bacteriovorax marinus</name>
    <dbReference type="NCBI Taxonomy" id="862908"/>
    <lineage>
        <taxon>Bacteria</taxon>
        <taxon>Pseudomonadati</taxon>
        <taxon>Bdellovibrionota</taxon>
        <taxon>Bacteriovoracia</taxon>
        <taxon>Bacteriovoracales</taxon>
        <taxon>Halobacteriovoraceae</taxon>
        <taxon>Halobacteriovorax</taxon>
    </lineage>
</organism>
<accession>E1X5R5</accession>
<sequence length="100" mass="11568">MIRKVVLILLLIQFWGCGLATTRPKLEMSLAQVAFLAAKESKAQTLSPGIFRKAEFYYLKAKSAYKRKYFNKAKQYAILSKKFSERAEFIAIRKQTLENL</sequence>
<protein>
    <submittedName>
        <fullName evidence="1">Membrane protein</fullName>
    </submittedName>
</protein>
<dbReference type="Proteomes" id="UP000008963">
    <property type="component" value="Chromosome"/>
</dbReference>
<dbReference type="AlphaFoldDB" id="E1X5R5"/>
<dbReference type="EMBL" id="FQ312005">
    <property type="protein sequence ID" value="CBW25632.1"/>
    <property type="molecule type" value="Genomic_DNA"/>
</dbReference>
<dbReference type="STRING" id="862908.BMS_0728"/>
<evidence type="ECO:0000313" key="2">
    <source>
        <dbReference type="Proteomes" id="UP000008963"/>
    </source>
</evidence>
<gene>
    <name evidence="1" type="ordered locus">BMS_0728</name>
</gene>
<dbReference type="HOGENOM" id="CLU_2301907_0_0_7"/>